<dbReference type="InterPro" id="IPR057445">
    <property type="entry name" value="ATM_TPR"/>
</dbReference>
<dbReference type="Proteomes" id="UP000775213">
    <property type="component" value="Unassembled WGS sequence"/>
</dbReference>
<dbReference type="SUPFAM" id="SSF48371">
    <property type="entry name" value="ARM repeat"/>
    <property type="match status" value="1"/>
</dbReference>
<sequence length="1967" mass="221686">MATSRDVQEIISKLSSNKPKSRDEGIRLLNSWLEGERSFSLCRLLAKNTARIGPGGVPHEESWPFLLTLLTKCIELEISASKKRRPKLLLAKTIRIAIQCAEDHKLSGAQLPLGSVIKPLFNHIWDVLKDVSIFQMEYSGILRHLLSINEYRCQMRSRIYSSLLLLYMNKVVSTISMKGSMPSSSKEEAFRAALTLHVLLENPPGDFPDNIREDIVAGFVEMFSSLRDEGKYSRKLMECINTYLMKDGPNLGDLATNIHFAVQEFLFRFWLTTHDRGLKASFILYASVQLKLTRNTSEEISLVEQLLDVVAKELDQGIAVSYGIPWSDVSRDDKLGHPGNIYHGLMKLAAMVLYQSCKETRKMPHQEKKLKMVDAMDRIKDGIMKGSWLWNGTLCFLTHTYGHRLDKSLLVYWLEGASESLKKLLNNPNTVHSYEALIWLLRAMKGLSALLFPNLDEKSRPTSMSMDKVSILATKSWSTIWTDLMHGLPAFSNVTPVVDVALALLGDMILQEQVGEALVPHDMWDLRLFKHMSSLSALYFIACYFSMKGVQEPNTLNEQAILLIPLVSYSLAAGFCHLLPFYKEVSIFADAQVLKAKLSSMEDSDQALLDAEVLDCSIETLSMLHKHNTVQVLVKSYPSIRIPRQIREPLLHEMEEYISGLMGPNKGFEKTVLGNLINICSLLCNFIHCSLFSRLKDEKGLYYNKLLNYTVKLIDHIAYLIDENFHEVQRGGSVSVGCMFDGSRSTFMSLQSFISGPLFRLFKDEKHIDTELLQVIQSAEKILAVLGRSFTVFSNATVSLCSGLDAQALQLPGFQESNSAYDGTARIMDVDLDAENCSRDADSFNSPTSNSSTMFYNPMQRKLTLVSVISSFSSVSPKLAWETLFELLGKEDDAKVSESILYNLCKYFHGSSVSLSSLVNSLHDNLEKNSSSKLSCESILTCIRMLLGTLQSRCSIINNANLDWGPEDMAVKENLNRLGILVEKVAQIGLPFWVGRIKLIDCICSFVLIEPNIAQTLMGRLFGMLQDRDYRVRIFLARKVGILFHTWDGHNDSNFGVELVRTSKDRVVKAHEVIALGAQSVLGMESAIITLAHLAFFSEKVEIEAIFMLCVAAAIVPRQRKLVYALLDNLSEALQYESRAKYLGELLGSILARWVACEVSLAGLLEVQELFVPSSEAQLFIRYCCPWLLPPLVLRGDMPNLEWLAKATSQPLPLLAKEYFVPIFAMCMAVYCNGRLEKDISRRTLCDSILNIAKISDFLLSLASSSTDPETPFFLNETIILSVQTVVDGFFEINDHPGHVCVVDKINIFRPDRVFKFLLEMHYQISTAIHPRHKCRSLSSIDVLIRIIGHRASISSTSNYILHIAGQYVGIQPLQDHCCTILSTLLEVFTNEPTADAVNVLGEQLQFLVSKLVACCIPYGSLSDGGTVPSPRVINMLCQLTVDADPSLYDFIKDLEPFPQLDCLKRIRIFHEDLCIAYSARDRFLMFVRRSPYLPRELLLLSLESLHKQLLKNEIIPQNSDIVYSTERTNGWNCDPEIVIAVWNLVQLTGSDDANDISGLLSDFISRVGIGDPYQIVFRLPEYDNKTQPCTPSFFISSKKIGFCSDVFMTDDLVISLLRLLSKNLLDDSVNTVDITSQTLQGILSTEKGQFALRALNSYEHSLIQVHSKGVNLGLVEKLLVDFEKKSTVGMTLDDSSLWTTEAKTYEILCQEMVLLKADVAELLFPSVLVNLAWKSDTNIDMCQLISLKVQENIFIESNGLAKTIQVVLDAMNRLRSIYVTEQAASSFAAAKVYWLSLDYLLVARAAIHCGSYFTAIMYVEHWCEEHFNGLLLGSPDFSHMEELPAHIELLVAALTRINEPDAIYGQNLSSFFVSFANAKLANYYHLQVNVSHCCTVRFQSLFGTFWSLYKFKSEFKLNHISFHLFELESKSKFSLVCKLKSEFCKFKLCKFFVVQVFKFLSKFSYH</sequence>
<dbReference type="InterPro" id="IPR038980">
    <property type="entry name" value="ATM_plant"/>
</dbReference>
<dbReference type="PANTHER" id="PTHR37079">
    <property type="entry name" value="SERINE/THREONINE-PROTEIN KINASE ATM"/>
    <property type="match status" value="1"/>
</dbReference>
<dbReference type="GO" id="GO:0006974">
    <property type="term" value="P:DNA damage response"/>
    <property type="evidence" value="ECO:0007669"/>
    <property type="project" value="InterPro"/>
</dbReference>
<dbReference type="EMBL" id="JAGFBR010000015">
    <property type="protein sequence ID" value="KAH0455040.1"/>
    <property type="molecule type" value="Genomic_DNA"/>
</dbReference>
<evidence type="ECO:0008006" key="3">
    <source>
        <dbReference type="Google" id="ProtNLM"/>
    </source>
</evidence>
<evidence type="ECO:0000313" key="2">
    <source>
        <dbReference type="Proteomes" id="UP000775213"/>
    </source>
</evidence>
<reference evidence="1 2" key="1">
    <citation type="journal article" date="2021" name="Hortic Res">
        <title>Chromosome-scale assembly of the Dendrobium chrysotoxum genome enhances the understanding of orchid evolution.</title>
        <authorList>
            <person name="Zhang Y."/>
            <person name="Zhang G.Q."/>
            <person name="Zhang D."/>
            <person name="Liu X.D."/>
            <person name="Xu X.Y."/>
            <person name="Sun W.H."/>
            <person name="Yu X."/>
            <person name="Zhu X."/>
            <person name="Wang Z.W."/>
            <person name="Zhao X."/>
            <person name="Zhong W.Y."/>
            <person name="Chen H."/>
            <person name="Yin W.L."/>
            <person name="Huang T."/>
            <person name="Niu S.C."/>
            <person name="Liu Z.J."/>
        </authorList>
    </citation>
    <scope>NUCLEOTIDE SEQUENCE [LARGE SCALE GENOMIC DNA]</scope>
    <source>
        <strain evidence="1">Lindl</strain>
    </source>
</reference>
<organism evidence="1 2">
    <name type="scientific">Dendrobium chrysotoxum</name>
    <name type="common">Orchid</name>
    <dbReference type="NCBI Taxonomy" id="161865"/>
    <lineage>
        <taxon>Eukaryota</taxon>
        <taxon>Viridiplantae</taxon>
        <taxon>Streptophyta</taxon>
        <taxon>Embryophyta</taxon>
        <taxon>Tracheophyta</taxon>
        <taxon>Spermatophyta</taxon>
        <taxon>Magnoliopsida</taxon>
        <taxon>Liliopsida</taxon>
        <taxon>Asparagales</taxon>
        <taxon>Orchidaceae</taxon>
        <taxon>Epidendroideae</taxon>
        <taxon>Malaxideae</taxon>
        <taxon>Dendrobiinae</taxon>
        <taxon>Dendrobium</taxon>
    </lineage>
</organism>
<gene>
    <name evidence="1" type="ORF">IEQ34_016964</name>
</gene>
<dbReference type="PANTHER" id="PTHR37079:SF4">
    <property type="entry name" value="SERINE_THREONINE-PROTEIN KINASE ATM"/>
    <property type="match status" value="1"/>
</dbReference>
<keyword evidence="2" id="KW-1185">Reference proteome</keyword>
<name>A0AAV7FZ40_DENCH</name>
<accession>A0AAV7FZ40</accession>
<dbReference type="InterPro" id="IPR016024">
    <property type="entry name" value="ARM-type_fold"/>
</dbReference>
<comment type="caution">
    <text evidence="1">The sequence shown here is derived from an EMBL/GenBank/DDBJ whole genome shotgun (WGS) entry which is preliminary data.</text>
</comment>
<dbReference type="GO" id="GO:0004674">
    <property type="term" value="F:protein serine/threonine kinase activity"/>
    <property type="evidence" value="ECO:0007669"/>
    <property type="project" value="InterPro"/>
</dbReference>
<protein>
    <recommendedName>
        <fullName evidence="3">Non-specific serine/threonine protein kinase</fullName>
    </recommendedName>
</protein>
<evidence type="ECO:0000313" key="1">
    <source>
        <dbReference type="EMBL" id="KAH0455040.1"/>
    </source>
</evidence>
<proteinExistence type="predicted"/>
<dbReference type="Pfam" id="PF25360">
    <property type="entry name" value="TPR_ATM"/>
    <property type="match status" value="1"/>
</dbReference>